<evidence type="ECO:0000313" key="2">
    <source>
        <dbReference type="Proteomes" id="UP001177670"/>
    </source>
</evidence>
<evidence type="ECO:0000313" key="1">
    <source>
        <dbReference type="EMBL" id="KAK1129178.1"/>
    </source>
</evidence>
<sequence>MSTNNNLIPIYQSIKPVQGRISGVTVFLLFDIVSELGRAITQNYRGSLLYESETRTRPDERSIAILHMEF</sequence>
<dbReference type="EMBL" id="JAHYIQ010000009">
    <property type="protein sequence ID" value="KAK1129178.1"/>
    <property type="molecule type" value="Genomic_DNA"/>
</dbReference>
<dbReference type="Proteomes" id="UP001177670">
    <property type="component" value="Unassembled WGS sequence"/>
</dbReference>
<keyword evidence="2" id="KW-1185">Reference proteome</keyword>
<organism evidence="1 2">
    <name type="scientific">Melipona bicolor</name>
    <dbReference type="NCBI Taxonomy" id="60889"/>
    <lineage>
        <taxon>Eukaryota</taxon>
        <taxon>Metazoa</taxon>
        <taxon>Ecdysozoa</taxon>
        <taxon>Arthropoda</taxon>
        <taxon>Hexapoda</taxon>
        <taxon>Insecta</taxon>
        <taxon>Pterygota</taxon>
        <taxon>Neoptera</taxon>
        <taxon>Endopterygota</taxon>
        <taxon>Hymenoptera</taxon>
        <taxon>Apocrita</taxon>
        <taxon>Aculeata</taxon>
        <taxon>Apoidea</taxon>
        <taxon>Anthophila</taxon>
        <taxon>Apidae</taxon>
        <taxon>Melipona</taxon>
    </lineage>
</organism>
<name>A0AA40KQM0_9HYME</name>
<gene>
    <name evidence="1" type="ORF">K0M31_020308</name>
</gene>
<proteinExistence type="predicted"/>
<comment type="caution">
    <text evidence="1">The sequence shown here is derived from an EMBL/GenBank/DDBJ whole genome shotgun (WGS) entry which is preliminary data.</text>
</comment>
<accession>A0AA40KQM0</accession>
<feature type="non-terminal residue" evidence="1">
    <location>
        <position position="70"/>
    </location>
</feature>
<dbReference type="AlphaFoldDB" id="A0AA40KQM0"/>
<protein>
    <submittedName>
        <fullName evidence="1">Uncharacterized protein</fullName>
    </submittedName>
</protein>
<reference evidence="1" key="1">
    <citation type="submission" date="2021-10" db="EMBL/GenBank/DDBJ databases">
        <title>Melipona bicolor Genome sequencing and assembly.</title>
        <authorList>
            <person name="Araujo N.S."/>
            <person name="Arias M.C."/>
        </authorList>
    </citation>
    <scope>NUCLEOTIDE SEQUENCE</scope>
    <source>
        <strain evidence="1">USP_2M_L1-L4_2017</strain>
        <tissue evidence="1">Whole body</tissue>
    </source>
</reference>